<dbReference type="AlphaFoldDB" id="A0A409XBI9"/>
<evidence type="ECO:0000313" key="3">
    <source>
        <dbReference type="Proteomes" id="UP000283269"/>
    </source>
</evidence>
<dbReference type="PANTHER" id="PTHR45570:SF2">
    <property type="entry name" value="ACETYLCHOLINESTERASE 1-LIKE"/>
    <property type="match status" value="1"/>
</dbReference>
<name>A0A409XBI9_PSICY</name>
<evidence type="ECO:0000259" key="1">
    <source>
        <dbReference type="Pfam" id="PF00135"/>
    </source>
</evidence>
<reference evidence="2 3" key="1">
    <citation type="journal article" date="2018" name="Evol. Lett.">
        <title>Horizontal gene cluster transfer increased hallucinogenic mushroom diversity.</title>
        <authorList>
            <person name="Reynolds H.T."/>
            <person name="Vijayakumar V."/>
            <person name="Gluck-Thaler E."/>
            <person name="Korotkin H.B."/>
            <person name="Matheny P.B."/>
            <person name="Slot J.C."/>
        </authorList>
    </citation>
    <scope>NUCLEOTIDE SEQUENCE [LARGE SCALE GENOMIC DNA]</scope>
    <source>
        <strain evidence="2 3">2631</strain>
    </source>
</reference>
<dbReference type="Gene3D" id="3.40.50.1820">
    <property type="entry name" value="alpha/beta hydrolase"/>
    <property type="match status" value="1"/>
</dbReference>
<gene>
    <name evidence="2" type="ORF">CVT25_004888</name>
</gene>
<dbReference type="PANTHER" id="PTHR45570">
    <property type="entry name" value="CARBOXYLIC ESTER HYDROLASE"/>
    <property type="match status" value="1"/>
</dbReference>
<evidence type="ECO:0000313" key="2">
    <source>
        <dbReference type="EMBL" id="PPQ88132.1"/>
    </source>
</evidence>
<keyword evidence="3" id="KW-1185">Reference proteome</keyword>
<dbReference type="Pfam" id="PF00135">
    <property type="entry name" value="COesterase"/>
    <property type="match status" value="1"/>
</dbReference>
<dbReference type="InterPro" id="IPR002018">
    <property type="entry name" value="CarbesteraseB"/>
</dbReference>
<dbReference type="EMBL" id="NHYD01002146">
    <property type="protein sequence ID" value="PPQ88132.1"/>
    <property type="molecule type" value="Genomic_DNA"/>
</dbReference>
<comment type="caution">
    <text evidence="2">The sequence shown here is derived from an EMBL/GenBank/DDBJ whole genome shotgun (WGS) entry which is preliminary data.</text>
</comment>
<dbReference type="InParanoid" id="A0A409XBI9"/>
<dbReference type="Proteomes" id="UP000283269">
    <property type="component" value="Unassembled WGS sequence"/>
</dbReference>
<dbReference type="OrthoDB" id="408631at2759"/>
<accession>A0A409XBI9</accession>
<proteinExistence type="predicted"/>
<feature type="domain" description="Carboxylesterase type B" evidence="1">
    <location>
        <begin position="140"/>
        <end position="332"/>
    </location>
</feature>
<organism evidence="2 3">
    <name type="scientific">Psilocybe cyanescens</name>
    <dbReference type="NCBI Taxonomy" id="93625"/>
    <lineage>
        <taxon>Eukaryota</taxon>
        <taxon>Fungi</taxon>
        <taxon>Dikarya</taxon>
        <taxon>Basidiomycota</taxon>
        <taxon>Agaricomycotina</taxon>
        <taxon>Agaricomycetes</taxon>
        <taxon>Agaricomycetidae</taxon>
        <taxon>Agaricales</taxon>
        <taxon>Agaricineae</taxon>
        <taxon>Strophariaceae</taxon>
        <taxon>Psilocybe</taxon>
    </lineage>
</organism>
<protein>
    <recommendedName>
        <fullName evidence="1">Carboxylesterase type B domain-containing protein</fullName>
    </recommendedName>
</protein>
<dbReference type="InterPro" id="IPR029058">
    <property type="entry name" value="AB_hydrolase_fold"/>
</dbReference>
<sequence length="352" mass="38430">MLNLEVTQTPRTDWTNGVRTDLRNKIGLSFAKAPVGDLRLLPSVLITSVNILTLDATNFGLGCLQTLLPPSVVSEDYLQLNVFQPANISADAKRFPQQQAPGHTNGMHPCVPVGAISVYNGTGLVAQSIKGFSLALTTALGHWGFLEGMRLVTKGRSIFGLMDQIAGLQWVQANIEAFGVTKPRFSSAVTIFGESTGAMSITYHLLGIRIKGLARAAVRMLTNILHSRVVLRPCSGLSETRKHELHLFLPFLTTHLWPTQQTRFACVVFRLPLLEELLEVENTSATKISDQLSFASNFDRPGGIMADLPSKAGPTARFPVIFGGNIDEGNVYRTHPESSLTSYEINAWNKFG</sequence>
<dbReference type="SUPFAM" id="SSF53474">
    <property type="entry name" value="alpha/beta-Hydrolases"/>
    <property type="match status" value="1"/>
</dbReference>
<dbReference type="STRING" id="93625.A0A409XBI9"/>